<dbReference type="AlphaFoldDB" id="A0A0D7BLL9"/>
<dbReference type="Proteomes" id="UP000054007">
    <property type="component" value="Unassembled WGS sequence"/>
</dbReference>
<evidence type="ECO:0000256" key="1">
    <source>
        <dbReference type="SAM" id="MobiDB-lite"/>
    </source>
</evidence>
<dbReference type="EMBL" id="KN880467">
    <property type="protein sequence ID" value="KIY70501.1"/>
    <property type="molecule type" value="Genomic_DNA"/>
</dbReference>
<proteinExistence type="predicted"/>
<feature type="region of interest" description="Disordered" evidence="1">
    <location>
        <begin position="295"/>
        <end position="315"/>
    </location>
</feature>
<gene>
    <name evidence="2" type="ORF">CYLTODRAFT_441950</name>
</gene>
<accession>A0A0D7BLL9</accession>
<evidence type="ECO:0000313" key="2">
    <source>
        <dbReference type="EMBL" id="KIY70501.1"/>
    </source>
</evidence>
<sequence length="379" mass="42380">MGGDPWQHAEIMAWIGEVSKPAIQKIYWGPKHGENTSKDPNRIAHDMVARKIIPERYTQDKTKAIKRVAALKTSMEKTFKKHSLRLTGTGGGVEDDVLYVRPEGPDNKSDPRAQNIWNEIIKDWPYFKDLWKIWSTKPNLIPICYSTGIGPGGPQTVMVQRDPPSTPTGSVARTPSDENINPSLRDHGPHIPGSAAAASAAFRHRDTLSNENAAIQPADMPPTIDTNADDLTVASPLVPSAVPKVTHAKPSSFSALKAVDGSPIVPHKRRTVEDDLLAIQKDMVITYGKRLDDKSKREEKRYSAKKQKREARTSIANHRQYLDERKTLIEEFKLGIMDQAEYRSELESLKVRFGYGPAPVQREASPEWDEEAMDKDFSS</sequence>
<dbReference type="OrthoDB" id="3211402at2759"/>
<feature type="region of interest" description="Disordered" evidence="1">
    <location>
        <begin position="358"/>
        <end position="379"/>
    </location>
</feature>
<protein>
    <submittedName>
        <fullName evidence="2">Uncharacterized protein</fullName>
    </submittedName>
</protein>
<reference evidence="2 3" key="1">
    <citation type="journal article" date="2015" name="Fungal Genet. Biol.">
        <title>Evolution of novel wood decay mechanisms in Agaricales revealed by the genome sequences of Fistulina hepatica and Cylindrobasidium torrendii.</title>
        <authorList>
            <person name="Floudas D."/>
            <person name="Held B.W."/>
            <person name="Riley R."/>
            <person name="Nagy L.G."/>
            <person name="Koehler G."/>
            <person name="Ransdell A.S."/>
            <person name="Younus H."/>
            <person name="Chow J."/>
            <person name="Chiniquy J."/>
            <person name="Lipzen A."/>
            <person name="Tritt A."/>
            <person name="Sun H."/>
            <person name="Haridas S."/>
            <person name="LaButti K."/>
            <person name="Ohm R.A."/>
            <person name="Kues U."/>
            <person name="Blanchette R.A."/>
            <person name="Grigoriev I.V."/>
            <person name="Minto R.E."/>
            <person name="Hibbett D.S."/>
        </authorList>
    </citation>
    <scope>NUCLEOTIDE SEQUENCE [LARGE SCALE GENOMIC DNA]</scope>
    <source>
        <strain evidence="2 3">FP15055 ss-10</strain>
    </source>
</reference>
<name>A0A0D7BLL9_9AGAR</name>
<keyword evidence="3" id="KW-1185">Reference proteome</keyword>
<organism evidence="2 3">
    <name type="scientific">Cylindrobasidium torrendii FP15055 ss-10</name>
    <dbReference type="NCBI Taxonomy" id="1314674"/>
    <lineage>
        <taxon>Eukaryota</taxon>
        <taxon>Fungi</taxon>
        <taxon>Dikarya</taxon>
        <taxon>Basidiomycota</taxon>
        <taxon>Agaricomycotina</taxon>
        <taxon>Agaricomycetes</taxon>
        <taxon>Agaricomycetidae</taxon>
        <taxon>Agaricales</taxon>
        <taxon>Marasmiineae</taxon>
        <taxon>Physalacriaceae</taxon>
        <taxon>Cylindrobasidium</taxon>
    </lineage>
</organism>
<evidence type="ECO:0000313" key="3">
    <source>
        <dbReference type="Proteomes" id="UP000054007"/>
    </source>
</evidence>